<organism evidence="5 6">
    <name type="scientific">Zostera marina</name>
    <name type="common">Eelgrass</name>
    <dbReference type="NCBI Taxonomy" id="29655"/>
    <lineage>
        <taxon>Eukaryota</taxon>
        <taxon>Viridiplantae</taxon>
        <taxon>Streptophyta</taxon>
        <taxon>Embryophyta</taxon>
        <taxon>Tracheophyta</taxon>
        <taxon>Spermatophyta</taxon>
        <taxon>Magnoliopsida</taxon>
        <taxon>Liliopsida</taxon>
        <taxon>Zosteraceae</taxon>
        <taxon>Zostera</taxon>
    </lineage>
</organism>
<dbReference type="Proteomes" id="UP000036987">
    <property type="component" value="Unassembled WGS sequence"/>
</dbReference>
<dbReference type="GO" id="GO:0005730">
    <property type="term" value="C:nucleolus"/>
    <property type="evidence" value="ECO:0000318"/>
    <property type="project" value="GO_Central"/>
</dbReference>
<reference evidence="6" key="1">
    <citation type="journal article" date="2016" name="Nature">
        <title>The genome of the seagrass Zostera marina reveals angiosperm adaptation to the sea.</title>
        <authorList>
            <person name="Olsen J.L."/>
            <person name="Rouze P."/>
            <person name="Verhelst B."/>
            <person name="Lin Y.-C."/>
            <person name="Bayer T."/>
            <person name="Collen J."/>
            <person name="Dattolo E."/>
            <person name="De Paoli E."/>
            <person name="Dittami S."/>
            <person name="Maumus F."/>
            <person name="Michel G."/>
            <person name="Kersting A."/>
            <person name="Lauritano C."/>
            <person name="Lohaus R."/>
            <person name="Toepel M."/>
            <person name="Tonon T."/>
            <person name="Vanneste K."/>
            <person name="Amirebrahimi M."/>
            <person name="Brakel J."/>
            <person name="Bostroem C."/>
            <person name="Chovatia M."/>
            <person name="Grimwood J."/>
            <person name="Jenkins J.W."/>
            <person name="Jueterbock A."/>
            <person name="Mraz A."/>
            <person name="Stam W.T."/>
            <person name="Tice H."/>
            <person name="Bornberg-Bauer E."/>
            <person name="Green P.J."/>
            <person name="Pearson G.A."/>
            <person name="Procaccini G."/>
            <person name="Duarte C.M."/>
            <person name="Schmutz J."/>
            <person name="Reusch T.B.H."/>
            <person name="Van de Peer Y."/>
        </authorList>
    </citation>
    <scope>NUCLEOTIDE SEQUENCE [LARGE SCALE GENOMIC DNA]</scope>
    <source>
        <strain evidence="6">cv. Finnish</strain>
    </source>
</reference>
<evidence type="ECO:0000313" key="6">
    <source>
        <dbReference type="Proteomes" id="UP000036987"/>
    </source>
</evidence>
<feature type="region of interest" description="Disordered" evidence="3">
    <location>
        <begin position="262"/>
        <end position="291"/>
    </location>
</feature>
<evidence type="ECO:0000256" key="1">
    <source>
        <dbReference type="ARBA" id="ARBA00004123"/>
    </source>
</evidence>
<feature type="domain" description="G-patch" evidence="4">
    <location>
        <begin position="15"/>
        <end position="61"/>
    </location>
</feature>
<dbReference type="AlphaFoldDB" id="A0A0K9NHY0"/>
<evidence type="ECO:0000256" key="3">
    <source>
        <dbReference type="SAM" id="MobiDB-lite"/>
    </source>
</evidence>
<dbReference type="PANTHER" id="PTHR23149:SF9">
    <property type="entry name" value="G PATCH DOMAIN-CONTAINING PROTEIN 4"/>
    <property type="match status" value="1"/>
</dbReference>
<evidence type="ECO:0000259" key="4">
    <source>
        <dbReference type="PROSITE" id="PS50174"/>
    </source>
</evidence>
<evidence type="ECO:0000256" key="2">
    <source>
        <dbReference type="ARBA" id="ARBA00023242"/>
    </source>
</evidence>
<proteinExistence type="predicted"/>
<protein>
    <submittedName>
        <fullName evidence="5">Putative Pin2-interacting protein x1</fullName>
    </submittedName>
</protein>
<sequence>MASPEAPLCYVGVSRKSAAFRLMKQMGWEEGEGLGKEKQGIKGHVRVKNKKDTTGVGLDKAANIWAFDTSQFDNILKQLKVQVAEPDDEVKKEEDVQIDDKNHSSDHVIVAKKTRPQGRYKKRERGKTVTSYSAIDIQGILATTENKIDDMQNEPNLPVEQEIMQTDNPVMHEEVYTENLINGIKTSWWGQKYGFVSGGFLGAKIYKDKSSNDSKRETFAEEDQENLYNRVQEKATSGKQGLGIKDRPKKVAGCFWGGKKTSFDDSDGEQPSDSSNLLKRKHIENSKDGNGFEPKIKLKKLCRNLLLQTPSRSLKLKHLKELINVQSPVLANFSTEKDAVSYLKNKLEGSSAFNVRGKRVCLST</sequence>
<dbReference type="STRING" id="29655.A0A0K9NHY0"/>
<dbReference type="Pfam" id="PF01585">
    <property type="entry name" value="G-patch"/>
    <property type="match status" value="1"/>
</dbReference>
<dbReference type="InterPro" id="IPR050656">
    <property type="entry name" value="PINX1"/>
</dbReference>
<accession>A0A0K9NHY0</accession>
<dbReference type="PROSITE" id="PS50174">
    <property type="entry name" value="G_PATCH"/>
    <property type="match status" value="1"/>
</dbReference>
<keyword evidence="2" id="KW-0539">Nucleus</keyword>
<dbReference type="SMART" id="SM00443">
    <property type="entry name" value="G_patch"/>
    <property type="match status" value="1"/>
</dbReference>
<dbReference type="OMA" id="NERTMFY"/>
<dbReference type="EMBL" id="LFYR01002215">
    <property type="protein sequence ID" value="KMZ56228.1"/>
    <property type="molecule type" value="Genomic_DNA"/>
</dbReference>
<comment type="caution">
    <text evidence="5">The sequence shown here is derived from an EMBL/GenBank/DDBJ whole genome shotgun (WGS) entry which is preliminary data.</text>
</comment>
<dbReference type="PANTHER" id="PTHR23149">
    <property type="entry name" value="G PATCH DOMAIN CONTAINING PROTEIN"/>
    <property type="match status" value="1"/>
</dbReference>
<dbReference type="InterPro" id="IPR058719">
    <property type="entry name" value="WHD_LYAR"/>
</dbReference>
<keyword evidence="6" id="KW-1185">Reference proteome</keyword>
<dbReference type="InterPro" id="IPR000467">
    <property type="entry name" value="G_patch_dom"/>
</dbReference>
<name>A0A0K9NHY0_ZOSMR</name>
<gene>
    <name evidence="5" type="ORF">ZOSMA_98G00530</name>
</gene>
<dbReference type="GO" id="GO:0003676">
    <property type="term" value="F:nucleic acid binding"/>
    <property type="evidence" value="ECO:0007669"/>
    <property type="project" value="InterPro"/>
</dbReference>
<comment type="subcellular location">
    <subcellularLocation>
        <location evidence="1">Nucleus</location>
    </subcellularLocation>
</comment>
<dbReference type="Pfam" id="PF25879">
    <property type="entry name" value="WHD_LYAR"/>
    <property type="match status" value="1"/>
</dbReference>
<evidence type="ECO:0000313" key="5">
    <source>
        <dbReference type="EMBL" id="KMZ56228.1"/>
    </source>
</evidence>
<dbReference type="OrthoDB" id="29523at2759"/>